<dbReference type="Pfam" id="PF00534">
    <property type="entry name" value="Glycos_transf_1"/>
    <property type="match status" value="1"/>
</dbReference>
<feature type="domain" description="Glycosyl transferase family 1" evidence="2">
    <location>
        <begin position="195"/>
        <end position="340"/>
    </location>
</feature>
<dbReference type="EMBL" id="MLFK01000002">
    <property type="protein sequence ID" value="OIV43178.1"/>
    <property type="molecule type" value="Genomic_DNA"/>
</dbReference>
<comment type="caution">
    <text evidence="3">The sequence shown here is derived from an EMBL/GenBank/DDBJ whole genome shotgun (WGS) entry which is preliminary data.</text>
</comment>
<keyword evidence="1 3" id="KW-0808">Transferase</keyword>
<organism evidence="3 4">
    <name type="scientific">Flavobacterium johnsoniae</name>
    <name type="common">Cytophaga johnsonae</name>
    <dbReference type="NCBI Taxonomy" id="986"/>
    <lineage>
        <taxon>Bacteria</taxon>
        <taxon>Pseudomonadati</taxon>
        <taxon>Bacteroidota</taxon>
        <taxon>Flavobacteriia</taxon>
        <taxon>Flavobacteriales</taxon>
        <taxon>Flavobacteriaceae</taxon>
        <taxon>Flavobacterium</taxon>
    </lineage>
</organism>
<proteinExistence type="predicted"/>
<evidence type="ECO:0000313" key="4">
    <source>
        <dbReference type="Proteomes" id="UP000182826"/>
    </source>
</evidence>
<dbReference type="RefSeq" id="WP_071635178.1">
    <property type="nucleotide sequence ID" value="NZ_MLFK01000002.1"/>
</dbReference>
<sequence length="375" mass="43891">MENVFVDCKVILISQVPLPFSKIGSWPTLYANYLRSNHKIDYIVCSKPDNLYNGINYSFVNFTLWNKLQHKIFKRKNTEYFQALSKLIMPSEKYIIQIVDNYGIVKPLKKYLISKGIDKQCYIQFFYHGYFPHIKQDSVKDFYEIVNELIVLTNDSYMEHKKQITVLPSYFSVLHNGIDTKKFAKISFDQKITLKRQMGFDGKKVFIWCSQDRPKKGLHLILDVWNRLYTPQKNIVLLVIGCNSEIKIDGVVFLGKIKNDELPKYYQVSDCYLFPTLWQEGFGLSLIEALHCGNYCIASALGGVPEVLQYGKLGKLIQRPHFVSEWEVAINDFLEGEFETYEFSSDLYSMEKWNTQMNIIIKNAKFRIENNLLEL</sequence>
<dbReference type="SUPFAM" id="SSF53756">
    <property type="entry name" value="UDP-Glycosyltransferase/glycogen phosphorylase"/>
    <property type="match status" value="1"/>
</dbReference>
<evidence type="ECO:0000313" key="3">
    <source>
        <dbReference type="EMBL" id="OIV43178.1"/>
    </source>
</evidence>
<dbReference type="GO" id="GO:0009103">
    <property type="term" value="P:lipopolysaccharide biosynthetic process"/>
    <property type="evidence" value="ECO:0007669"/>
    <property type="project" value="TreeGrafter"/>
</dbReference>
<evidence type="ECO:0000256" key="1">
    <source>
        <dbReference type="ARBA" id="ARBA00022679"/>
    </source>
</evidence>
<dbReference type="Gene3D" id="3.40.50.2000">
    <property type="entry name" value="Glycogen Phosphorylase B"/>
    <property type="match status" value="2"/>
</dbReference>
<dbReference type="AlphaFoldDB" id="A0A1J7CU57"/>
<evidence type="ECO:0000259" key="2">
    <source>
        <dbReference type="Pfam" id="PF00534"/>
    </source>
</evidence>
<dbReference type="PANTHER" id="PTHR46401">
    <property type="entry name" value="GLYCOSYLTRANSFERASE WBBK-RELATED"/>
    <property type="match status" value="1"/>
</dbReference>
<reference evidence="3 4" key="1">
    <citation type="submission" date="2016-10" db="EMBL/GenBank/DDBJ databases">
        <title>Draft Genome Sequence of Rhizobacteria Flavobacterium johnsoniae CI04.</title>
        <authorList>
            <person name="Bravo J.I."/>
            <person name="Lozano G.L."/>
            <person name="Handelsman J."/>
        </authorList>
    </citation>
    <scope>NUCLEOTIDE SEQUENCE [LARGE SCALE GENOMIC DNA]</scope>
    <source>
        <strain evidence="3 4">CI04</strain>
    </source>
</reference>
<dbReference type="Proteomes" id="UP000182826">
    <property type="component" value="Unassembled WGS sequence"/>
</dbReference>
<dbReference type="CDD" id="cd03801">
    <property type="entry name" value="GT4_PimA-like"/>
    <property type="match status" value="1"/>
</dbReference>
<protein>
    <submittedName>
        <fullName evidence="3">Glycosyl transferase family 1</fullName>
    </submittedName>
</protein>
<keyword evidence="4" id="KW-1185">Reference proteome</keyword>
<gene>
    <name evidence="3" type="ORF">BKM63_02915</name>
</gene>
<dbReference type="GO" id="GO:0016757">
    <property type="term" value="F:glycosyltransferase activity"/>
    <property type="evidence" value="ECO:0007669"/>
    <property type="project" value="InterPro"/>
</dbReference>
<name>A0A1J7CU57_FLAJO</name>
<dbReference type="PANTHER" id="PTHR46401:SF2">
    <property type="entry name" value="GLYCOSYLTRANSFERASE WBBK-RELATED"/>
    <property type="match status" value="1"/>
</dbReference>
<dbReference type="InterPro" id="IPR001296">
    <property type="entry name" value="Glyco_trans_1"/>
</dbReference>
<accession>A0A1J7CU57</accession>
<dbReference type="OrthoDB" id="9801573at2"/>